<dbReference type="Gene3D" id="3.10.450.240">
    <property type="match status" value="1"/>
</dbReference>
<dbReference type="InterPro" id="IPR007379">
    <property type="entry name" value="Tim44-like_dom"/>
</dbReference>
<evidence type="ECO:0000259" key="10">
    <source>
        <dbReference type="SMART" id="SM00978"/>
    </source>
</evidence>
<evidence type="ECO:0000313" key="12">
    <source>
        <dbReference type="Proteomes" id="UP001472677"/>
    </source>
</evidence>
<keyword evidence="12" id="KW-1185">Reference proteome</keyword>
<keyword evidence="9" id="KW-1133">Transmembrane helix</keyword>
<evidence type="ECO:0000256" key="8">
    <source>
        <dbReference type="ARBA" id="ARBA00043031"/>
    </source>
</evidence>
<feature type="transmembrane region" description="Helical" evidence="9">
    <location>
        <begin position="110"/>
        <end position="127"/>
    </location>
</feature>
<evidence type="ECO:0000256" key="5">
    <source>
        <dbReference type="ARBA" id="ARBA00023274"/>
    </source>
</evidence>
<comment type="similarity">
    <text evidence="6">Belongs to the mitochondrion-specific ribosomal protein mL45 family.</text>
</comment>
<dbReference type="PANTHER" id="PTHR28554">
    <property type="entry name" value="39S RIBOSOMAL PROTEIN L45, MITOCHONDRIAL"/>
    <property type="match status" value="1"/>
</dbReference>
<evidence type="ECO:0000313" key="11">
    <source>
        <dbReference type="EMBL" id="KAK8518587.1"/>
    </source>
</evidence>
<dbReference type="Pfam" id="PF04280">
    <property type="entry name" value="Tim44"/>
    <property type="match status" value="1"/>
</dbReference>
<name>A0ABR2CGD3_9ROSI</name>
<keyword evidence="4" id="KW-0496">Mitochondrion</keyword>
<dbReference type="InterPro" id="IPR032710">
    <property type="entry name" value="NTF2-like_dom_sf"/>
</dbReference>
<feature type="transmembrane region" description="Helical" evidence="9">
    <location>
        <begin position="81"/>
        <end position="103"/>
    </location>
</feature>
<dbReference type="SUPFAM" id="SSF54427">
    <property type="entry name" value="NTF2-like"/>
    <property type="match status" value="1"/>
</dbReference>
<organism evidence="11 12">
    <name type="scientific">Hibiscus sabdariffa</name>
    <name type="common">roselle</name>
    <dbReference type="NCBI Taxonomy" id="183260"/>
    <lineage>
        <taxon>Eukaryota</taxon>
        <taxon>Viridiplantae</taxon>
        <taxon>Streptophyta</taxon>
        <taxon>Embryophyta</taxon>
        <taxon>Tracheophyta</taxon>
        <taxon>Spermatophyta</taxon>
        <taxon>Magnoliopsida</taxon>
        <taxon>eudicotyledons</taxon>
        <taxon>Gunneridae</taxon>
        <taxon>Pentapetalae</taxon>
        <taxon>rosids</taxon>
        <taxon>malvids</taxon>
        <taxon>Malvales</taxon>
        <taxon>Malvaceae</taxon>
        <taxon>Malvoideae</taxon>
        <taxon>Hibiscus</taxon>
    </lineage>
</organism>
<keyword evidence="9" id="KW-0812">Transmembrane</keyword>
<protein>
    <recommendedName>
        <fullName evidence="7">Large ribosomal subunit protein mL45</fullName>
    </recommendedName>
    <alternativeName>
        <fullName evidence="8">39S ribosomal protein L45, mitochondrial</fullName>
    </alternativeName>
</protein>
<evidence type="ECO:0000256" key="6">
    <source>
        <dbReference type="ARBA" id="ARBA00038073"/>
    </source>
</evidence>
<dbReference type="SMART" id="SM00978">
    <property type="entry name" value="Tim44"/>
    <property type="match status" value="1"/>
</dbReference>
<evidence type="ECO:0000256" key="1">
    <source>
        <dbReference type="ARBA" id="ARBA00004173"/>
    </source>
</evidence>
<evidence type="ECO:0000256" key="9">
    <source>
        <dbReference type="SAM" id="Phobius"/>
    </source>
</evidence>
<dbReference type="EMBL" id="JBBPBM010000052">
    <property type="protein sequence ID" value="KAK8518587.1"/>
    <property type="molecule type" value="Genomic_DNA"/>
</dbReference>
<keyword evidence="2" id="KW-0809">Transit peptide</keyword>
<keyword evidence="9" id="KW-0472">Membrane</keyword>
<evidence type="ECO:0000256" key="3">
    <source>
        <dbReference type="ARBA" id="ARBA00022980"/>
    </source>
</evidence>
<evidence type="ECO:0000256" key="4">
    <source>
        <dbReference type="ARBA" id="ARBA00023128"/>
    </source>
</evidence>
<keyword evidence="5" id="KW-0687">Ribonucleoprotein</keyword>
<accession>A0ABR2CGD3</accession>
<dbReference type="InterPro" id="IPR051975">
    <property type="entry name" value="mtLSU_mL45"/>
</dbReference>
<gene>
    <name evidence="11" type="ORF">V6N12_011838</name>
</gene>
<keyword evidence="3" id="KW-0689">Ribosomal protein</keyword>
<comment type="caution">
    <text evidence="11">The sequence shown here is derived from an EMBL/GenBank/DDBJ whole genome shotgun (WGS) entry which is preliminary data.</text>
</comment>
<feature type="transmembrane region" description="Helical" evidence="9">
    <location>
        <begin position="181"/>
        <end position="199"/>
    </location>
</feature>
<evidence type="ECO:0000256" key="2">
    <source>
        <dbReference type="ARBA" id="ARBA00022946"/>
    </source>
</evidence>
<reference evidence="11 12" key="1">
    <citation type="journal article" date="2024" name="G3 (Bethesda)">
        <title>Genome assembly of Hibiscus sabdariffa L. provides insights into metabolisms of medicinal natural products.</title>
        <authorList>
            <person name="Kim T."/>
        </authorList>
    </citation>
    <scope>NUCLEOTIDE SEQUENCE [LARGE SCALE GENOMIC DNA]</scope>
    <source>
        <strain evidence="11">TK-2024</strain>
        <tissue evidence="11">Old leaves</tissue>
    </source>
</reference>
<proteinExistence type="inferred from homology"/>
<feature type="domain" description="Tim44-like" evidence="10">
    <location>
        <begin position="213"/>
        <end position="351"/>
    </location>
</feature>
<comment type="subcellular location">
    <subcellularLocation>
        <location evidence="1">Mitochondrion</location>
    </subcellularLocation>
</comment>
<dbReference type="Proteomes" id="UP001472677">
    <property type="component" value="Unassembled WGS sequence"/>
</dbReference>
<evidence type="ECO:0000256" key="7">
    <source>
        <dbReference type="ARBA" id="ARBA00039448"/>
    </source>
</evidence>
<sequence>MAIDSSREGLVSHDTIINDTVNHDADSHEAQSSKDSVDSDLVLSRRSTRNRQVPKHLQDYVVNLPAVRKSPHTIAQADVDVGFALVTFHFLSSFLLCLMALVGKDGDESMLLYLLTISKAAGLLIFLNDKKSLSTQATAQVRKVGAQISIASPGFVYEPYAPREPIPFWKSLFNLVPPPDHQYSFFLSCLLILCVSGISQEQTRTKKDIKSELKSAYAIAKLRKSGYSKNKFYKGAVELYREISTLIANGDKKSLRKAVTEIMFSALKNEIKQRESIWSNLYWELVEPVVKIRTLRARMIGVDKNDLNKVFIQLTLEFLTKEKFEAYDSKGDVVAGDKNKEMLTLKHMIQKVLTLNSSFLG</sequence>
<dbReference type="PANTHER" id="PTHR28554:SF1">
    <property type="entry name" value="LARGE RIBOSOMAL SUBUNIT PROTEIN ML45"/>
    <property type="match status" value="1"/>
</dbReference>